<keyword evidence="2" id="KW-1185">Reference proteome</keyword>
<reference evidence="1" key="1">
    <citation type="submission" date="2019-11" db="EMBL/GenBank/DDBJ databases">
        <title>Nori genome reveals adaptations in red seaweeds to the harsh intertidal environment.</title>
        <authorList>
            <person name="Wang D."/>
            <person name="Mao Y."/>
        </authorList>
    </citation>
    <scope>NUCLEOTIDE SEQUENCE</scope>
    <source>
        <tissue evidence="1">Gametophyte</tissue>
    </source>
</reference>
<evidence type="ECO:0000313" key="1">
    <source>
        <dbReference type="EMBL" id="KAK1862478.1"/>
    </source>
</evidence>
<gene>
    <name evidence="1" type="ORF">I4F81_005046</name>
</gene>
<sequence length="66" mass="6909">MTPSFPALTLLMQLSPMVGTDKVVAHDVVGLTRPAWGLRVPADAAIDGHGAERSRSRPAGAVVGRF</sequence>
<accession>A0ACC3BX96</accession>
<organism evidence="1 2">
    <name type="scientific">Pyropia yezoensis</name>
    <name type="common">Susabi-nori</name>
    <name type="synonym">Porphyra yezoensis</name>
    <dbReference type="NCBI Taxonomy" id="2788"/>
    <lineage>
        <taxon>Eukaryota</taxon>
        <taxon>Rhodophyta</taxon>
        <taxon>Bangiophyceae</taxon>
        <taxon>Bangiales</taxon>
        <taxon>Bangiaceae</taxon>
        <taxon>Pyropia</taxon>
    </lineage>
</organism>
<comment type="caution">
    <text evidence="1">The sequence shown here is derived from an EMBL/GenBank/DDBJ whole genome shotgun (WGS) entry which is preliminary data.</text>
</comment>
<protein>
    <submittedName>
        <fullName evidence="1">Uncharacterized protein</fullName>
    </submittedName>
</protein>
<dbReference type="EMBL" id="CM020618">
    <property type="protein sequence ID" value="KAK1862478.1"/>
    <property type="molecule type" value="Genomic_DNA"/>
</dbReference>
<dbReference type="Proteomes" id="UP000798662">
    <property type="component" value="Chromosome 1"/>
</dbReference>
<proteinExistence type="predicted"/>
<evidence type="ECO:0000313" key="2">
    <source>
        <dbReference type="Proteomes" id="UP000798662"/>
    </source>
</evidence>
<name>A0ACC3BX96_PYRYE</name>